<feature type="transmembrane region" description="Helical" evidence="1">
    <location>
        <begin position="70"/>
        <end position="89"/>
    </location>
</feature>
<gene>
    <name evidence="2" type="ORF">MOP44_23490</name>
</gene>
<keyword evidence="1" id="KW-1133">Transmembrane helix</keyword>
<sequence>MKLLRSITRRGFQVGTAGFFTVLKPNTWFPSTRLPVPFRYRAGQSPTVIVETTAPNIISLPPEQRSPLRVAIIVLASAAIVFAMLMWIMHPNF</sequence>
<keyword evidence="1" id="KW-0812">Transmembrane</keyword>
<dbReference type="AlphaFoldDB" id="A0A9J7BR08"/>
<keyword evidence="1" id="KW-0472">Membrane</keyword>
<dbReference type="KEGG" id="orp:MOP44_23490"/>
<dbReference type="EMBL" id="CP093313">
    <property type="protein sequence ID" value="UWZ83517.1"/>
    <property type="molecule type" value="Genomic_DNA"/>
</dbReference>
<reference evidence="2" key="1">
    <citation type="submission" date="2021-04" db="EMBL/GenBank/DDBJ databases">
        <title>Phylogenetic analysis of Acidobacteriaceae.</title>
        <authorList>
            <person name="Qiu L."/>
            <person name="Zhang Q."/>
        </authorList>
    </citation>
    <scope>NUCLEOTIDE SEQUENCE</scope>
    <source>
        <strain evidence="2">DSM 25168</strain>
    </source>
</reference>
<proteinExistence type="predicted"/>
<protein>
    <submittedName>
        <fullName evidence="2">Uncharacterized protein</fullName>
    </submittedName>
</protein>
<evidence type="ECO:0000313" key="2">
    <source>
        <dbReference type="EMBL" id="UWZ83517.1"/>
    </source>
</evidence>
<name>A0A9J7BR08_9BACT</name>
<accession>A0A9J7BR08</accession>
<evidence type="ECO:0000256" key="1">
    <source>
        <dbReference type="SAM" id="Phobius"/>
    </source>
</evidence>
<organism evidence="2 3">
    <name type="scientific">Occallatibacter riparius</name>
    <dbReference type="NCBI Taxonomy" id="1002689"/>
    <lineage>
        <taxon>Bacteria</taxon>
        <taxon>Pseudomonadati</taxon>
        <taxon>Acidobacteriota</taxon>
        <taxon>Terriglobia</taxon>
        <taxon>Terriglobales</taxon>
        <taxon>Acidobacteriaceae</taxon>
        <taxon>Occallatibacter</taxon>
    </lineage>
</organism>
<keyword evidence="3" id="KW-1185">Reference proteome</keyword>
<evidence type="ECO:0000313" key="3">
    <source>
        <dbReference type="Proteomes" id="UP001059380"/>
    </source>
</evidence>
<dbReference type="RefSeq" id="WP_260792852.1">
    <property type="nucleotide sequence ID" value="NZ_CP093313.1"/>
</dbReference>
<dbReference type="Proteomes" id="UP001059380">
    <property type="component" value="Chromosome"/>
</dbReference>